<keyword evidence="9" id="KW-0808">Transferase</keyword>
<organism evidence="9 10">
    <name type="scientific">Plasmodium gonderi</name>
    <dbReference type="NCBI Taxonomy" id="77519"/>
    <lineage>
        <taxon>Eukaryota</taxon>
        <taxon>Sar</taxon>
        <taxon>Alveolata</taxon>
        <taxon>Apicomplexa</taxon>
        <taxon>Aconoidasida</taxon>
        <taxon>Haemosporida</taxon>
        <taxon>Plasmodiidae</taxon>
        <taxon>Plasmodium</taxon>
        <taxon>Plasmodium (Plasmodium)</taxon>
    </lineage>
</organism>
<keyword evidence="7" id="KW-1133">Transmembrane helix</keyword>
<dbReference type="OrthoDB" id="1722066at2759"/>
<keyword evidence="3" id="KW-0067">ATP-binding</keyword>
<evidence type="ECO:0000256" key="2">
    <source>
        <dbReference type="ARBA" id="ARBA00022741"/>
    </source>
</evidence>
<evidence type="ECO:0000256" key="1">
    <source>
        <dbReference type="ARBA" id="ARBA00022598"/>
    </source>
</evidence>
<comment type="caution">
    <text evidence="9">The sequence shown here is derived from an EMBL/GenBank/DDBJ whole genome shotgun (WGS) entry which is preliminary data.</text>
</comment>
<keyword evidence="7" id="KW-0812">Transmembrane</keyword>
<keyword evidence="7" id="KW-0472">Membrane</keyword>
<gene>
    <name evidence="9" type="ORF">PGO_111930</name>
</gene>
<dbReference type="InterPro" id="IPR003789">
    <property type="entry name" value="Asn/Gln_tRNA_amidoTrase-B-like"/>
</dbReference>
<feature type="transmembrane region" description="Helical" evidence="7">
    <location>
        <begin position="6"/>
        <end position="24"/>
    </location>
</feature>
<dbReference type="SUPFAM" id="SSF89095">
    <property type="entry name" value="GatB/YqeY motif"/>
    <property type="match status" value="1"/>
</dbReference>
<protein>
    <submittedName>
        <fullName evidence="9">Glutamyl-tRNA(Gln) amidotransferase subunit B</fullName>
    </submittedName>
</protein>
<dbReference type="PANTHER" id="PTHR11659">
    <property type="entry name" value="GLUTAMYL-TRNA GLN AMIDOTRANSFERASE SUBUNIT B MITOCHONDRIAL AND PROKARYOTIC PET112-RELATED"/>
    <property type="match status" value="1"/>
</dbReference>
<dbReference type="OMA" id="VFFNDPF"/>
<evidence type="ECO:0000256" key="3">
    <source>
        <dbReference type="ARBA" id="ARBA00022840"/>
    </source>
</evidence>
<dbReference type="PANTHER" id="PTHR11659:SF0">
    <property type="entry name" value="GLUTAMYL-TRNA(GLN) AMIDOTRANSFERASE SUBUNIT B, MITOCHONDRIAL"/>
    <property type="match status" value="1"/>
</dbReference>
<keyword evidence="6" id="KW-0175">Coiled coil</keyword>
<dbReference type="RefSeq" id="XP_028544332.1">
    <property type="nucleotide sequence ID" value="XM_028688531.1"/>
</dbReference>
<name>A0A1Y1JMW8_PLAGO</name>
<dbReference type="GO" id="GO:0016740">
    <property type="term" value="F:transferase activity"/>
    <property type="evidence" value="ECO:0007669"/>
    <property type="project" value="UniProtKB-KW"/>
</dbReference>
<dbReference type="SUPFAM" id="SSF55931">
    <property type="entry name" value="Glutamine synthetase/guanido kinase"/>
    <property type="match status" value="1"/>
</dbReference>
<sequence length="688" mass="80811">MTSYGFFPSLLIFISINIITCYKINKLNFTKDLFFFNKGEKKSYREIRNKVYNNRINGSDTIKENVEIERNIKCKIGLEVHVQLSTKHKAFCNCFNVASLYNEKTYEKNYIDLYNYLKDNVLKTQSKAADINCLEERGYKKEGIHSYGTSREVPQGNISKCNSNGEQNYTVNSPNKHICNRCVGEVGALNLLNSTAVLFTYLISIIFNCKLSNSVSFDRKIYNYYDLPKGYQITQKEIPIGSNGYISLGGKAFRIKSIHLEEDTSKCFLHNRMDDMFDGDDITDASSYTKKGNVDERGSKITNVNNISYEKKENENVDYENLSSNCNEKEDNIIKYSNEISNLNKKILLDYNRCGIPLVEIVVQKDYMNADECINLLKEIKNKVCLLGVCVGNKENVRSDINISFEYNNVKYNRVEIKNINSFKKIRNCIDQEKKNFVNKILTNDIKQGKYNKPNDIYTKSYIDNTHYILRKKEVYNYVHERNIPEYKLNNKVIKLLKFYVNYKIKIYEDEQKYNWSKHYFHVFFNDPFLYNYFNECLKFEEQKHVSNFIVNILLDVLKKKNVLSKNILIKPQNFCFLIKYAMENNLDNTSLKAFLFNYVDVGFENEFLIQNFKNITTREVENVLKKLIDDNIKHLKIDIGKNVHNKQNFKNRIIGLLKKQMILHNTQLHVNYKTVSTFIDNYIKKLA</sequence>
<dbReference type="Proteomes" id="UP000195521">
    <property type="component" value="Unassembled WGS sequence"/>
</dbReference>
<dbReference type="EMBL" id="BDQF01000012">
    <property type="protein sequence ID" value="GAW81743.1"/>
    <property type="molecule type" value="Genomic_DNA"/>
</dbReference>
<evidence type="ECO:0000256" key="5">
    <source>
        <dbReference type="ARBA" id="ARBA00047913"/>
    </source>
</evidence>
<dbReference type="InterPro" id="IPR017959">
    <property type="entry name" value="Asn/Gln-tRNA_amidoTrfase_suB/E"/>
</dbReference>
<dbReference type="GeneID" id="39748472"/>
<dbReference type="GO" id="GO:0005524">
    <property type="term" value="F:ATP binding"/>
    <property type="evidence" value="ECO:0007669"/>
    <property type="project" value="UniProtKB-KW"/>
</dbReference>
<dbReference type="GO" id="GO:0050567">
    <property type="term" value="F:glutaminyl-tRNA synthase (glutamine-hydrolyzing) activity"/>
    <property type="evidence" value="ECO:0007669"/>
    <property type="project" value="TreeGrafter"/>
</dbReference>
<evidence type="ECO:0000313" key="9">
    <source>
        <dbReference type="EMBL" id="GAW81743.1"/>
    </source>
</evidence>
<dbReference type="GO" id="GO:0005739">
    <property type="term" value="C:mitochondrion"/>
    <property type="evidence" value="ECO:0007669"/>
    <property type="project" value="TreeGrafter"/>
</dbReference>
<feature type="domain" description="Aspartyl/Glutamyl-tRNA(Gln) amidotransferase subunit B/E catalytic" evidence="8">
    <location>
        <begin position="343"/>
        <end position="494"/>
    </location>
</feature>
<accession>A0A1Y1JMW8</accession>
<evidence type="ECO:0000256" key="6">
    <source>
        <dbReference type="SAM" id="Coils"/>
    </source>
</evidence>
<dbReference type="InterPro" id="IPR006075">
    <property type="entry name" value="Asn/Gln-tRNA_Trfase_suB/E_cat"/>
</dbReference>
<dbReference type="AlphaFoldDB" id="A0A1Y1JMW8"/>
<proteinExistence type="predicted"/>
<feature type="coiled-coil region" evidence="6">
    <location>
        <begin position="309"/>
        <end position="346"/>
    </location>
</feature>
<dbReference type="GO" id="GO:0032543">
    <property type="term" value="P:mitochondrial translation"/>
    <property type="evidence" value="ECO:0007669"/>
    <property type="project" value="TreeGrafter"/>
</dbReference>
<keyword evidence="1" id="KW-0436">Ligase</keyword>
<dbReference type="GO" id="GO:0070681">
    <property type="term" value="P:glutaminyl-tRNAGln biosynthesis via transamidation"/>
    <property type="evidence" value="ECO:0007669"/>
    <property type="project" value="TreeGrafter"/>
</dbReference>
<keyword evidence="10" id="KW-1185">Reference proteome</keyword>
<feature type="transmembrane region" description="Helical" evidence="7">
    <location>
        <begin position="186"/>
        <end position="207"/>
    </location>
</feature>
<dbReference type="Pfam" id="PF02934">
    <property type="entry name" value="GatB_N"/>
    <property type="match status" value="3"/>
</dbReference>
<evidence type="ECO:0000259" key="8">
    <source>
        <dbReference type="Pfam" id="PF02934"/>
    </source>
</evidence>
<dbReference type="InterPro" id="IPR014746">
    <property type="entry name" value="Gln_synth/guanido_kin_cat_dom"/>
</dbReference>
<evidence type="ECO:0000313" key="10">
    <source>
        <dbReference type="Proteomes" id="UP000195521"/>
    </source>
</evidence>
<evidence type="ECO:0000256" key="4">
    <source>
        <dbReference type="ARBA" id="ARBA00022917"/>
    </source>
</evidence>
<reference evidence="10" key="1">
    <citation type="submission" date="2017-04" db="EMBL/GenBank/DDBJ databases">
        <title>Plasmodium gonderi genome.</title>
        <authorList>
            <person name="Arisue N."/>
            <person name="Honma H."/>
            <person name="Kawai S."/>
            <person name="Tougan T."/>
            <person name="Tanabe K."/>
            <person name="Horii T."/>
        </authorList>
    </citation>
    <scope>NUCLEOTIDE SEQUENCE [LARGE SCALE GENOMIC DNA]</scope>
    <source>
        <strain evidence="10">ATCC 30045</strain>
    </source>
</reference>
<comment type="catalytic activity">
    <reaction evidence="5">
        <text>L-glutamyl-tRNA(Gln) + L-glutamine + ATP + H2O = L-glutaminyl-tRNA(Gln) + L-glutamate + ADP + phosphate + H(+)</text>
        <dbReference type="Rhea" id="RHEA:17521"/>
        <dbReference type="Rhea" id="RHEA-COMP:9681"/>
        <dbReference type="Rhea" id="RHEA-COMP:9684"/>
        <dbReference type="ChEBI" id="CHEBI:15377"/>
        <dbReference type="ChEBI" id="CHEBI:15378"/>
        <dbReference type="ChEBI" id="CHEBI:29985"/>
        <dbReference type="ChEBI" id="CHEBI:30616"/>
        <dbReference type="ChEBI" id="CHEBI:43474"/>
        <dbReference type="ChEBI" id="CHEBI:58359"/>
        <dbReference type="ChEBI" id="CHEBI:78520"/>
        <dbReference type="ChEBI" id="CHEBI:78521"/>
        <dbReference type="ChEBI" id="CHEBI:456216"/>
    </reaction>
</comment>
<keyword evidence="2" id="KW-0547">Nucleotide-binding</keyword>
<evidence type="ECO:0000256" key="7">
    <source>
        <dbReference type="SAM" id="Phobius"/>
    </source>
</evidence>
<dbReference type="GO" id="GO:0030956">
    <property type="term" value="C:glutamyl-tRNA(Gln) amidotransferase complex"/>
    <property type="evidence" value="ECO:0007669"/>
    <property type="project" value="TreeGrafter"/>
</dbReference>
<keyword evidence="4" id="KW-0648">Protein biosynthesis</keyword>
<feature type="domain" description="Aspartyl/Glutamyl-tRNA(Gln) amidotransferase subunit B/E catalytic" evidence="8">
    <location>
        <begin position="75"/>
        <end position="96"/>
    </location>
</feature>
<feature type="domain" description="Aspartyl/Glutamyl-tRNA(Gln) amidotransferase subunit B/E catalytic" evidence="8">
    <location>
        <begin position="161"/>
        <end position="269"/>
    </location>
</feature>